<dbReference type="PRINTS" id="PR01084">
    <property type="entry name" value="NAHEXCHNGR"/>
</dbReference>
<evidence type="ECO:0000256" key="2">
    <source>
        <dbReference type="ARBA" id="ARBA00022448"/>
    </source>
</evidence>
<dbReference type="NCBIfam" id="TIGR00840">
    <property type="entry name" value="b_cpa1"/>
    <property type="match status" value="1"/>
</dbReference>
<evidence type="ECO:0000259" key="12">
    <source>
        <dbReference type="Pfam" id="PF00999"/>
    </source>
</evidence>
<dbReference type="InParanoid" id="A0A1Z5JPC5"/>
<keyword evidence="14" id="KW-1185">Reference proteome</keyword>
<feature type="transmembrane region" description="Helical" evidence="11">
    <location>
        <begin position="67"/>
        <end position="90"/>
    </location>
</feature>
<keyword evidence="9" id="KW-0050">Antiport</keyword>
<keyword evidence="5" id="KW-0915">Sodium</keyword>
<feature type="transmembrane region" description="Helical" evidence="11">
    <location>
        <begin position="236"/>
        <end position="256"/>
    </location>
</feature>
<evidence type="ECO:0000256" key="7">
    <source>
        <dbReference type="ARBA" id="ARBA00023136"/>
    </source>
</evidence>
<feature type="transmembrane region" description="Helical" evidence="11">
    <location>
        <begin position="35"/>
        <end position="55"/>
    </location>
</feature>
<comment type="similarity">
    <text evidence="9">Belongs to the monovalent cation:proton antiporter 1 (CPA1) transporter (TC 2.A.36) family.</text>
</comment>
<dbReference type="GO" id="GO:0051453">
    <property type="term" value="P:regulation of intracellular pH"/>
    <property type="evidence" value="ECO:0007669"/>
    <property type="project" value="TreeGrafter"/>
</dbReference>
<accession>A0A1Z5JPC5</accession>
<dbReference type="GO" id="GO:0015386">
    <property type="term" value="F:potassium:proton antiporter activity"/>
    <property type="evidence" value="ECO:0007669"/>
    <property type="project" value="TreeGrafter"/>
</dbReference>
<evidence type="ECO:0000256" key="9">
    <source>
        <dbReference type="RuleBase" id="RU003722"/>
    </source>
</evidence>
<gene>
    <name evidence="13" type="ORF">FisN_2Lh400</name>
</gene>
<feature type="transmembrane region" description="Helical" evidence="11">
    <location>
        <begin position="164"/>
        <end position="182"/>
    </location>
</feature>
<dbReference type="PANTHER" id="PTHR10110">
    <property type="entry name" value="SODIUM/HYDROGEN EXCHANGER"/>
    <property type="match status" value="1"/>
</dbReference>
<keyword evidence="6 9" id="KW-0406">Ion transport</keyword>
<keyword evidence="2 9" id="KW-0813">Transport</keyword>
<dbReference type="EMBL" id="BDSP01000097">
    <property type="protein sequence ID" value="GAX15870.1"/>
    <property type="molecule type" value="Genomic_DNA"/>
</dbReference>
<dbReference type="InterPro" id="IPR018422">
    <property type="entry name" value="Cation/H_exchanger_CPA1"/>
</dbReference>
<reference evidence="13 14" key="1">
    <citation type="journal article" date="2015" name="Plant Cell">
        <title>Oil accumulation by the oleaginous diatom Fistulifera solaris as revealed by the genome and transcriptome.</title>
        <authorList>
            <person name="Tanaka T."/>
            <person name="Maeda Y."/>
            <person name="Veluchamy A."/>
            <person name="Tanaka M."/>
            <person name="Abida H."/>
            <person name="Marechal E."/>
            <person name="Bowler C."/>
            <person name="Muto M."/>
            <person name="Sunaga Y."/>
            <person name="Tanaka M."/>
            <person name="Yoshino T."/>
            <person name="Taniguchi T."/>
            <person name="Fukuda Y."/>
            <person name="Nemoto M."/>
            <person name="Matsumoto M."/>
            <person name="Wong P.S."/>
            <person name="Aburatani S."/>
            <person name="Fujibuchi W."/>
        </authorList>
    </citation>
    <scope>NUCLEOTIDE SEQUENCE [LARGE SCALE GENOMIC DNA]</scope>
    <source>
        <strain evidence="13 14">JPCC DA0580</strain>
    </source>
</reference>
<comment type="caution">
    <text evidence="13">The sequence shown here is derived from an EMBL/GenBank/DDBJ whole genome shotgun (WGS) entry which is preliminary data.</text>
</comment>
<evidence type="ECO:0000256" key="4">
    <source>
        <dbReference type="ARBA" id="ARBA00022989"/>
    </source>
</evidence>
<dbReference type="GO" id="GO:0098719">
    <property type="term" value="P:sodium ion import across plasma membrane"/>
    <property type="evidence" value="ECO:0007669"/>
    <property type="project" value="TreeGrafter"/>
</dbReference>
<evidence type="ECO:0000256" key="8">
    <source>
        <dbReference type="ARBA" id="ARBA00023201"/>
    </source>
</evidence>
<comment type="subcellular location">
    <subcellularLocation>
        <location evidence="1">Membrane</location>
        <topology evidence="1">Multi-pass membrane protein</topology>
    </subcellularLocation>
</comment>
<dbReference type="Gene3D" id="6.10.140.1330">
    <property type="match status" value="1"/>
</dbReference>
<feature type="region of interest" description="Disordered" evidence="10">
    <location>
        <begin position="533"/>
        <end position="552"/>
    </location>
</feature>
<dbReference type="OrthoDB" id="196264at2759"/>
<feature type="transmembrane region" description="Helical" evidence="11">
    <location>
        <begin position="325"/>
        <end position="343"/>
    </location>
</feature>
<dbReference type="GO" id="GO:0005886">
    <property type="term" value="C:plasma membrane"/>
    <property type="evidence" value="ECO:0007669"/>
    <property type="project" value="TreeGrafter"/>
</dbReference>
<evidence type="ECO:0000256" key="3">
    <source>
        <dbReference type="ARBA" id="ARBA00022692"/>
    </source>
</evidence>
<dbReference type="GO" id="GO:0015385">
    <property type="term" value="F:sodium:proton antiporter activity"/>
    <property type="evidence" value="ECO:0007669"/>
    <property type="project" value="InterPro"/>
</dbReference>
<name>A0A1Z5JPC5_FISSO</name>
<feature type="transmembrane region" description="Helical" evidence="11">
    <location>
        <begin position="125"/>
        <end position="152"/>
    </location>
</feature>
<feature type="domain" description="Cation/H+ exchanger transmembrane" evidence="12">
    <location>
        <begin position="49"/>
        <end position="455"/>
    </location>
</feature>
<feature type="transmembrane region" description="Helical" evidence="11">
    <location>
        <begin position="355"/>
        <end position="378"/>
    </location>
</feature>
<sequence length="580" mass="63331">MGSMETPNLTSEPTQVNETRTTALDIAEEEHEYDAVTAVLINVTLIGCLLLAYYVKRFRIYSLPESAGALLIGVLVGGVARLCTNRLVLFEFSSEVFFFVLLPPIIFEAGYSLKRKDFFENIGAITLYAMLGTMISTFVVGGLCYYSAILGIIPDIDKENPMEALLFGALISAVDPVATLSIMGNTHLNCDPLLYSLVFGESVLNDAVAISLFKVFAKYYKPTGPDLSQTEIPAALGSFLFVSLFSVFVGVGLGLVASHLYKHTDLSEFPHLETSLLFCFCYLCYATSEAVGLSGIMSLFFQGMVLSHYNSYNLSPTAHVASEHIFSTLATVAETVVFLYMGMSLFTARFSKYNVLFSLVALVFCLIGRALNIFPLSWLANLCRQNPSNSAESSGGRLISFSMQCVLCFAGLRGAIAFALASGMPGPNREVYATATLFICIFTTVVCGGLTDTVLTYFDMKQSRSMAINDDDNDSHDAISTNRLTYSPHNGNSTNKLVHHLPLVRRTSTKVYNGAKKAWKQFENDVLKPNFGGRSNVESGTGTHPFLEGGANGRGNYELGFFNSSDGDEGEFERSYDESE</sequence>
<evidence type="ECO:0000256" key="11">
    <source>
        <dbReference type="SAM" id="Phobius"/>
    </source>
</evidence>
<dbReference type="Pfam" id="PF00999">
    <property type="entry name" value="Na_H_Exchanger"/>
    <property type="match status" value="1"/>
</dbReference>
<feature type="transmembrane region" description="Helical" evidence="11">
    <location>
        <begin position="432"/>
        <end position="458"/>
    </location>
</feature>
<evidence type="ECO:0000256" key="6">
    <source>
        <dbReference type="ARBA" id="ARBA00023065"/>
    </source>
</evidence>
<evidence type="ECO:0000256" key="5">
    <source>
        <dbReference type="ARBA" id="ARBA00023053"/>
    </source>
</evidence>
<protein>
    <recommendedName>
        <fullName evidence="9">Sodium/hydrogen exchanger</fullName>
    </recommendedName>
</protein>
<keyword evidence="4 11" id="KW-1133">Transmembrane helix</keyword>
<dbReference type="AlphaFoldDB" id="A0A1Z5JPC5"/>
<organism evidence="13 14">
    <name type="scientific">Fistulifera solaris</name>
    <name type="common">Oleaginous diatom</name>
    <dbReference type="NCBI Taxonomy" id="1519565"/>
    <lineage>
        <taxon>Eukaryota</taxon>
        <taxon>Sar</taxon>
        <taxon>Stramenopiles</taxon>
        <taxon>Ochrophyta</taxon>
        <taxon>Bacillariophyta</taxon>
        <taxon>Bacillariophyceae</taxon>
        <taxon>Bacillariophycidae</taxon>
        <taxon>Naviculales</taxon>
        <taxon>Naviculaceae</taxon>
        <taxon>Fistulifera</taxon>
    </lineage>
</organism>
<proteinExistence type="inferred from homology"/>
<evidence type="ECO:0000256" key="1">
    <source>
        <dbReference type="ARBA" id="ARBA00004141"/>
    </source>
</evidence>
<evidence type="ECO:0000313" key="13">
    <source>
        <dbReference type="EMBL" id="GAX15870.1"/>
    </source>
</evidence>
<feature type="transmembrane region" description="Helical" evidence="11">
    <location>
        <begin position="398"/>
        <end position="420"/>
    </location>
</feature>
<evidence type="ECO:0000256" key="10">
    <source>
        <dbReference type="SAM" id="MobiDB-lite"/>
    </source>
</evidence>
<evidence type="ECO:0000313" key="14">
    <source>
        <dbReference type="Proteomes" id="UP000198406"/>
    </source>
</evidence>
<dbReference type="PANTHER" id="PTHR10110:SF187">
    <property type="entry name" value="SODIUM_HYDROGEN EXCHANGER"/>
    <property type="match status" value="1"/>
</dbReference>
<dbReference type="InterPro" id="IPR004709">
    <property type="entry name" value="NaH_exchanger"/>
</dbReference>
<feature type="transmembrane region" description="Helical" evidence="11">
    <location>
        <begin position="194"/>
        <end position="216"/>
    </location>
</feature>
<feature type="transmembrane region" description="Helical" evidence="11">
    <location>
        <begin position="276"/>
        <end position="305"/>
    </location>
</feature>
<feature type="transmembrane region" description="Helical" evidence="11">
    <location>
        <begin position="96"/>
        <end position="113"/>
    </location>
</feature>
<dbReference type="Proteomes" id="UP000198406">
    <property type="component" value="Unassembled WGS sequence"/>
</dbReference>
<keyword evidence="8 9" id="KW-0739">Sodium transport</keyword>
<keyword evidence="7 11" id="KW-0472">Membrane</keyword>
<keyword evidence="3 9" id="KW-0812">Transmembrane</keyword>
<dbReference type="InterPro" id="IPR006153">
    <property type="entry name" value="Cation/H_exchanger_TM"/>
</dbReference>